<evidence type="ECO:0000259" key="3">
    <source>
        <dbReference type="Pfam" id="PF02525"/>
    </source>
</evidence>
<evidence type="ECO:0000313" key="4">
    <source>
        <dbReference type="EMBL" id="MEQ2198859.1"/>
    </source>
</evidence>
<dbReference type="Proteomes" id="UP001434883">
    <property type="component" value="Unassembled WGS sequence"/>
</dbReference>
<evidence type="ECO:0000256" key="2">
    <source>
        <dbReference type="ARBA" id="ARBA00023002"/>
    </source>
</evidence>
<dbReference type="InterPro" id="IPR029039">
    <property type="entry name" value="Flavoprotein-like_sf"/>
</dbReference>
<feature type="non-terminal residue" evidence="4">
    <location>
        <position position="100"/>
    </location>
</feature>
<gene>
    <name evidence="4" type="ORF">XENOCAPTIV_019632</name>
</gene>
<name>A0ABV0QSP3_9TELE</name>
<keyword evidence="2" id="KW-0560">Oxidoreductase</keyword>
<keyword evidence="5" id="KW-1185">Reference proteome</keyword>
<sequence>MAKKVLIVYAHQSSGSFNAAAKNTAVEVLTAKGCTVEVSDLYAMGFKASATAEDIKGKVMNADNFCYMKETKLACEQGKLSDDITKEQSKLTEADLVIFQ</sequence>
<comment type="caution">
    <text evidence="4">The sequence shown here is derived from an EMBL/GenBank/DDBJ whole genome shotgun (WGS) entry which is preliminary data.</text>
</comment>
<dbReference type="PANTHER" id="PTHR10204">
    <property type="entry name" value="NAD P H OXIDOREDUCTASE-RELATED"/>
    <property type="match status" value="1"/>
</dbReference>
<organism evidence="4 5">
    <name type="scientific">Xenoophorus captivus</name>
    <dbReference type="NCBI Taxonomy" id="1517983"/>
    <lineage>
        <taxon>Eukaryota</taxon>
        <taxon>Metazoa</taxon>
        <taxon>Chordata</taxon>
        <taxon>Craniata</taxon>
        <taxon>Vertebrata</taxon>
        <taxon>Euteleostomi</taxon>
        <taxon>Actinopterygii</taxon>
        <taxon>Neopterygii</taxon>
        <taxon>Teleostei</taxon>
        <taxon>Neoteleostei</taxon>
        <taxon>Acanthomorphata</taxon>
        <taxon>Ovalentaria</taxon>
        <taxon>Atherinomorphae</taxon>
        <taxon>Cyprinodontiformes</taxon>
        <taxon>Goodeidae</taxon>
        <taxon>Xenoophorus</taxon>
    </lineage>
</organism>
<evidence type="ECO:0000313" key="5">
    <source>
        <dbReference type="Proteomes" id="UP001434883"/>
    </source>
</evidence>
<dbReference type="InterPro" id="IPR003680">
    <property type="entry name" value="Flavodoxin_fold"/>
</dbReference>
<evidence type="ECO:0000256" key="1">
    <source>
        <dbReference type="ARBA" id="ARBA00006252"/>
    </source>
</evidence>
<feature type="domain" description="Flavodoxin-like fold" evidence="3">
    <location>
        <begin position="3"/>
        <end position="100"/>
    </location>
</feature>
<protein>
    <recommendedName>
        <fullName evidence="3">Flavodoxin-like fold domain-containing protein</fullName>
    </recommendedName>
</protein>
<dbReference type="SUPFAM" id="SSF52218">
    <property type="entry name" value="Flavoproteins"/>
    <property type="match status" value="1"/>
</dbReference>
<comment type="similarity">
    <text evidence="1">Belongs to the NAD(P)H dehydrogenase (quinone) family.</text>
</comment>
<dbReference type="Pfam" id="PF02525">
    <property type="entry name" value="Flavodoxin_2"/>
    <property type="match status" value="1"/>
</dbReference>
<proteinExistence type="inferred from homology"/>
<dbReference type="EMBL" id="JAHRIN010020979">
    <property type="protein sequence ID" value="MEQ2198859.1"/>
    <property type="molecule type" value="Genomic_DNA"/>
</dbReference>
<dbReference type="InterPro" id="IPR051545">
    <property type="entry name" value="NAD(P)H_dehydrogenase_qn"/>
</dbReference>
<accession>A0ABV0QSP3</accession>
<dbReference type="Gene3D" id="3.40.50.360">
    <property type="match status" value="1"/>
</dbReference>
<dbReference type="PANTHER" id="PTHR10204:SF34">
    <property type="entry name" value="NAD(P)H DEHYDROGENASE [QUINONE] 1 ISOFORM 1"/>
    <property type="match status" value="1"/>
</dbReference>
<reference evidence="4 5" key="1">
    <citation type="submission" date="2021-06" db="EMBL/GenBank/DDBJ databases">
        <authorList>
            <person name="Palmer J.M."/>
        </authorList>
    </citation>
    <scope>NUCLEOTIDE SEQUENCE [LARGE SCALE GENOMIC DNA]</scope>
    <source>
        <strain evidence="4 5">XC_2019</strain>
        <tissue evidence="4">Muscle</tissue>
    </source>
</reference>